<evidence type="ECO:0000313" key="2">
    <source>
        <dbReference type="EMBL" id="EUJ25734.1"/>
    </source>
</evidence>
<dbReference type="EMBL" id="AODF01000043">
    <property type="protein sequence ID" value="EUJ25734.1"/>
    <property type="molecule type" value="Genomic_DNA"/>
</dbReference>
<evidence type="ECO:0000256" key="1">
    <source>
        <dbReference type="SAM" id="Phobius"/>
    </source>
</evidence>
<proteinExistence type="predicted"/>
<keyword evidence="1" id="KW-0472">Membrane</keyword>
<protein>
    <recommendedName>
        <fullName evidence="4">Lipoprotein</fullName>
    </recommendedName>
</protein>
<keyword evidence="1" id="KW-1133">Transmembrane helix</keyword>
<name>A0ABN0RBQ9_9LIST</name>
<sequence length="94" mass="10564">MDFKPALGRFQHPSLSFKPVLKKRVLVIVFFFAFACFSVKKIKKPVLIKGRVLLAVPPKFPVFKTIKNSSRCFNAAHTEATTNISLPQLQGGKF</sequence>
<comment type="caution">
    <text evidence="2">The sequence shown here is derived from an EMBL/GenBank/DDBJ whole genome shotgun (WGS) entry which is preliminary data.</text>
</comment>
<evidence type="ECO:0008006" key="4">
    <source>
        <dbReference type="Google" id="ProtNLM"/>
    </source>
</evidence>
<accession>A0ABN0RBQ9</accession>
<dbReference type="Proteomes" id="UP000019249">
    <property type="component" value="Unassembled WGS sequence"/>
</dbReference>
<keyword evidence="1" id="KW-0812">Transmembrane</keyword>
<evidence type="ECO:0000313" key="3">
    <source>
        <dbReference type="Proteomes" id="UP000019249"/>
    </source>
</evidence>
<gene>
    <name evidence="2" type="ORF">MFLO_14963</name>
</gene>
<reference evidence="2 3" key="1">
    <citation type="journal article" date="2014" name="Int. J. Syst. Evol. Microbiol.">
        <title>Listeria floridensis sp. nov., Listeria aquatica sp. nov., Listeria cornellensis sp. nov., Listeria riparia sp. nov. and Listeria grandensis sp. nov., from agricultural and natural environments.</title>
        <authorList>
            <person name="den Bakker H.C."/>
            <person name="Warchocki S."/>
            <person name="Wright E.M."/>
            <person name="Allred A.F."/>
            <person name="Ahlstrom C."/>
            <person name="Manuel C.S."/>
            <person name="Stasiewicz M.J."/>
            <person name="Burrell A."/>
            <person name="Roof S."/>
            <person name="Strawn L."/>
            <person name="Fortes E.D."/>
            <person name="Nightingale K.K."/>
            <person name="Kephart D."/>
            <person name="Wiedmann M."/>
        </authorList>
    </citation>
    <scope>NUCLEOTIDE SEQUENCE [LARGE SCALE GENOMIC DNA]</scope>
    <source>
        <strain evidence="2 3">FSL S10-1187</strain>
    </source>
</reference>
<organism evidence="2 3">
    <name type="scientific">Listeria floridensis FSL S10-1187</name>
    <dbReference type="NCBI Taxonomy" id="1265817"/>
    <lineage>
        <taxon>Bacteria</taxon>
        <taxon>Bacillati</taxon>
        <taxon>Bacillota</taxon>
        <taxon>Bacilli</taxon>
        <taxon>Bacillales</taxon>
        <taxon>Listeriaceae</taxon>
        <taxon>Listeria</taxon>
    </lineage>
</organism>
<keyword evidence="3" id="KW-1185">Reference proteome</keyword>
<feature type="transmembrane region" description="Helical" evidence="1">
    <location>
        <begin position="20"/>
        <end position="39"/>
    </location>
</feature>